<dbReference type="SUPFAM" id="SSF56112">
    <property type="entry name" value="Protein kinase-like (PK-like)"/>
    <property type="match status" value="1"/>
</dbReference>
<evidence type="ECO:0000313" key="2">
    <source>
        <dbReference type="EMBL" id="OCB84048.1"/>
    </source>
</evidence>
<dbReference type="Pfam" id="PF17667">
    <property type="entry name" value="Pkinase_fungal"/>
    <property type="match status" value="1"/>
</dbReference>
<evidence type="ECO:0000313" key="3">
    <source>
        <dbReference type="Proteomes" id="UP000757232"/>
    </source>
</evidence>
<dbReference type="Proteomes" id="UP000757232">
    <property type="component" value="Unassembled WGS sequence"/>
</dbReference>
<gene>
    <name evidence="2" type="ORF">A7U60_g8719</name>
</gene>
<feature type="domain" description="Fungal-type protein kinase" evidence="1">
    <location>
        <begin position="142"/>
        <end position="311"/>
    </location>
</feature>
<accession>A0A9Q5N3Z4</accession>
<proteinExistence type="predicted"/>
<dbReference type="OrthoDB" id="5569250at2759"/>
<dbReference type="Gene3D" id="1.10.510.10">
    <property type="entry name" value="Transferase(Phosphotransferase) domain 1"/>
    <property type="match status" value="1"/>
</dbReference>
<dbReference type="InterPro" id="IPR040976">
    <property type="entry name" value="Pkinase_fungal"/>
</dbReference>
<name>A0A9Q5N3Z4_SANBA</name>
<protein>
    <recommendedName>
        <fullName evidence="1">Fungal-type protein kinase domain-containing protein</fullName>
    </recommendedName>
</protein>
<organism evidence="2 3">
    <name type="scientific">Sanghuangporus baumii</name>
    <name type="common">Phellinus baumii</name>
    <dbReference type="NCBI Taxonomy" id="108892"/>
    <lineage>
        <taxon>Eukaryota</taxon>
        <taxon>Fungi</taxon>
        <taxon>Dikarya</taxon>
        <taxon>Basidiomycota</taxon>
        <taxon>Agaricomycotina</taxon>
        <taxon>Agaricomycetes</taxon>
        <taxon>Hymenochaetales</taxon>
        <taxon>Hymenochaetaceae</taxon>
        <taxon>Sanghuangporus</taxon>
    </lineage>
</organism>
<sequence length="451" mass="51861">MSAQIQCMRYMLQVSRNNPSSSIVYGTFFNRRLFRLFSLGLDHEAEWKEVEWEDEDCIDKLYTCIDLIRDNATKQTPLGIPKLISDNSFKVEDHEIFFYSAESDGRSFTLLPVSSGRGEGRKGFVAIAVPSHAEGGDSSMCLVQEKEVLHRDISWGNVLIRPEHAPDVSIDFPSQPTNEPIPHTYRFISDIFSEEKRRVRVVLTDFDFASDLKDSSDSELKEATGTPMFMANDVLVPRESPFSFQSPKAQFLYTAVMDSAMKYSDDSERAAWNAFYSHLTELEPIIPSYPERDIFRHGAVHDAESVFYLCLLFFQPHATLQAKSTGRGEQYEFHLHDFMQRLVLKKIRELRQDGADPIAISDKPRKVRMRNQPDDAYSSHSRGLASILNKREQNQSIPRVLPSLMIEPRAVQPIVRKTRRSGDRMAFKNSHLTLLMYKERERLWTTADKLS</sequence>
<comment type="caution">
    <text evidence="2">The sequence shown here is derived from an EMBL/GenBank/DDBJ whole genome shotgun (WGS) entry which is preliminary data.</text>
</comment>
<dbReference type="AlphaFoldDB" id="A0A9Q5N3Z4"/>
<dbReference type="EMBL" id="LNZH02000216">
    <property type="protein sequence ID" value="OCB84048.1"/>
    <property type="molecule type" value="Genomic_DNA"/>
</dbReference>
<evidence type="ECO:0000259" key="1">
    <source>
        <dbReference type="Pfam" id="PF17667"/>
    </source>
</evidence>
<keyword evidence="3" id="KW-1185">Reference proteome</keyword>
<dbReference type="InterPro" id="IPR011009">
    <property type="entry name" value="Kinase-like_dom_sf"/>
</dbReference>
<reference evidence="2" key="1">
    <citation type="submission" date="2016-06" db="EMBL/GenBank/DDBJ databases">
        <title>Draft Genome sequence of the fungus Inonotus baumii.</title>
        <authorList>
            <person name="Zhu H."/>
            <person name="Lin W."/>
        </authorList>
    </citation>
    <scope>NUCLEOTIDE SEQUENCE</scope>
    <source>
        <strain evidence="2">821</strain>
    </source>
</reference>